<dbReference type="AlphaFoldDB" id="A0A8J5S155"/>
<accession>A0A8J5S155</accession>
<dbReference type="Proteomes" id="UP000729402">
    <property type="component" value="Unassembled WGS sequence"/>
</dbReference>
<organism evidence="1 2">
    <name type="scientific">Zizania palustris</name>
    <name type="common">Northern wild rice</name>
    <dbReference type="NCBI Taxonomy" id="103762"/>
    <lineage>
        <taxon>Eukaryota</taxon>
        <taxon>Viridiplantae</taxon>
        <taxon>Streptophyta</taxon>
        <taxon>Embryophyta</taxon>
        <taxon>Tracheophyta</taxon>
        <taxon>Spermatophyta</taxon>
        <taxon>Magnoliopsida</taxon>
        <taxon>Liliopsida</taxon>
        <taxon>Poales</taxon>
        <taxon>Poaceae</taxon>
        <taxon>BOP clade</taxon>
        <taxon>Oryzoideae</taxon>
        <taxon>Oryzeae</taxon>
        <taxon>Zizaniinae</taxon>
        <taxon>Zizania</taxon>
    </lineage>
</organism>
<name>A0A8J5S155_ZIZPA</name>
<reference evidence="1" key="1">
    <citation type="journal article" date="2021" name="bioRxiv">
        <title>Whole Genome Assembly and Annotation of Northern Wild Rice, Zizania palustris L., Supports a Whole Genome Duplication in the Zizania Genus.</title>
        <authorList>
            <person name="Haas M."/>
            <person name="Kono T."/>
            <person name="Macchietto M."/>
            <person name="Millas R."/>
            <person name="McGilp L."/>
            <person name="Shao M."/>
            <person name="Duquette J."/>
            <person name="Hirsch C.N."/>
            <person name="Kimball J."/>
        </authorList>
    </citation>
    <scope>NUCLEOTIDE SEQUENCE</scope>
    <source>
        <tissue evidence="1">Fresh leaf tissue</tissue>
    </source>
</reference>
<protein>
    <submittedName>
        <fullName evidence="1">Uncharacterized protein</fullName>
    </submittedName>
</protein>
<comment type="caution">
    <text evidence="1">The sequence shown here is derived from an EMBL/GenBank/DDBJ whole genome shotgun (WGS) entry which is preliminary data.</text>
</comment>
<dbReference type="EMBL" id="JAAALK010000287">
    <property type="protein sequence ID" value="KAG8056408.1"/>
    <property type="molecule type" value="Genomic_DNA"/>
</dbReference>
<keyword evidence="2" id="KW-1185">Reference proteome</keyword>
<proteinExistence type="predicted"/>
<evidence type="ECO:0000313" key="2">
    <source>
        <dbReference type="Proteomes" id="UP000729402"/>
    </source>
</evidence>
<gene>
    <name evidence="1" type="ORF">GUJ93_ZPchr0002g26673</name>
</gene>
<reference evidence="1" key="2">
    <citation type="submission" date="2021-02" db="EMBL/GenBank/DDBJ databases">
        <authorList>
            <person name="Kimball J.A."/>
            <person name="Haas M.W."/>
            <person name="Macchietto M."/>
            <person name="Kono T."/>
            <person name="Duquette J."/>
            <person name="Shao M."/>
        </authorList>
    </citation>
    <scope>NUCLEOTIDE SEQUENCE</scope>
    <source>
        <tissue evidence="1">Fresh leaf tissue</tissue>
    </source>
</reference>
<evidence type="ECO:0000313" key="1">
    <source>
        <dbReference type="EMBL" id="KAG8056408.1"/>
    </source>
</evidence>
<sequence length="82" mass="9227">MSPSAEYVGHHRWWREITALARGRRVVDGGGPHGARLASAGNFCSMNLFVRYTVGTFSKLERDLISKLQKIDGDNYLEDAHH</sequence>